<dbReference type="PANTHER" id="PTHR10434">
    <property type="entry name" value="1-ACYL-SN-GLYCEROL-3-PHOSPHATE ACYLTRANSFERASE"/>
    <property type="match status" value="1"/>
</dbReference>
<dbReference type="GO" id="GO:0006654">
    <property type="term" value="P:phosphatidic acid biosynthetic process"/>
    <property type="evidence" value="ECO:0007669"/>
    <property type="project" value="TreeGrafter"/>
</dbReference>
<gene>
    <name evidence="4" type="ORF">J4573_26425</name>
</gene>
<evidence type="ECO:0000256" key="2">
    <source>
        <dbReference type="ARBA" id="ARBA00023315"/>
    </source>
</evidence>
<organism evidence="4 5">
    <name type="scientific">Actinomadura barringtoniae</name>
    <dbReference type="NCBI Taxonomy" id="1427535"/>
    <lineage>
        <taxon>Bacteria</taxon>
        <taxon>Bacillati</taxon>
        <taxon>Actinomycetota</taxon>
        <taxon>Actinomycetes</taxon>
        <taxon>Streptosporangiales</taxon>
        <taxon>Thermomonosporaceae</taxon>
        <taxon>Actinomadura</taxon>
    </lineage>
</organism>
<evidence type="ECO:0000259" key="3">
    <source>
        <dbReference type="SMART" id="SM00563"/>
    </source>
</evidence>
<name>A0A939T8T4_9ACTN</name>
<dbReference type="CDD" id="cd07989">
    <property type="entry name" value="LPLAT_AGPAT-like"/>
    <property type="match status" value="1"/>
</dbReference>
<dbReference type="RefSeq" id="WP_208258559.1">
    <property type="nucleotide sequence ID" value="NZ_JAGEOJ010000011.1"/>
</dbReference>
<keyword evidence="1" id="KW-0808">Transferase</keyword>
<evidence type="ECO:0000313" key="5">
    <source>
        <dbReference type="Proteomes" id="UP000669179"/>
    </source>
</evidence>
<dbReference type="Pfam" id="PF01553">
    <property type="entry name" value="Acyltransferase"/>
    <property type="match status" value="1"/>
</dbReference>
<dbReference type="GO" id="GO:0005886">
    <property type="term" value="C:plasma membrane"/>
    <property type="evidence" value="ECO:0007669"/>
    <property type="project" value="TreeGrafter"/>
</dbReference>
<comment type="caution">
    <text evidence="4">The sequence shown here is derived from an EMBL/GenBank/DDBJ whole genome shotgun (WGS) entry which is preliminary data.</text>
</comment>
<protein>
    <submittedName>
        <fullName evidence="4">1-acyl-sn-glycerol-3-phosphate acyltransferase</fullName>
    </submittedName>
</protein>
<evidence type="ECO:0000256" key="1">
    <source>
        <dbReference type="ARBA" id="ARBA00022679"/>
    </source>
</evidence>
<dbReference type="GO" id="GO:0003841">
    <property type="term" value="F:1-acylglycerol-3-phosphate O-acyltransferase activity"/>
    <property type="evidence" value="ECO:0007669"/>
    <property type="project" value="TreeGrafter"/>
</dbReference>
<dbReference type="SMART" id="SM00563">
    <property type="entry name" value="PlsC"/>
    <property type="match status" value="1"/>
</dbReference>
<dbReference type="AlphaFoldDB" id="A0A939T8T4"/>
<keyword evidence="2 4" id="KW-0012">Acyltransferase</keyword>
<sequence length="187" mass="20082">MIAALLRTWFWRAAFRLAGGIEVEGRLPNGPCVIVANHGSHADTAALLAALPARRRPVVAAAADYWFASRLRAVVCRTAVSGFPVRRARGGFDDLAEATALLARGRAVIVFPEGTRSRDGEVRPFRSGAARLASLAGVPLVPVGLCGTREVLPVHGRLRRARVRVRIGDPVTDIDTAQQAVRQLSLH</sequence>
<keyword evidence="5" id="KW-1185">Reference proteome</keyword>
<proteinExistence type="predicted"/>
<dbReference type="Proteomes" id="UP000669179">
    <property type="component" value="Unassembled WGS sequence"/>
</dbReference>
<dbReference type="PANTHER" id="PTHR10434:SF11">
    <property type="entry name" value="1-ACYL-SN-GLYCEROL-3-PHOSPHATE ACYLTRANSFERASE"/>
    <property type="match status" value="1"/>
</dbReference>
<dbReference type="InterPro" id="IPR002123">
    <property type="entry name" value="Plipid/glycerol_acylTrfase"/>
</dbReference>
<evidence type="ECO:0000313" key="4">
    <source>
        <dbReference type="EMBL" id="MBO2450667.1"/>
    </source>
</evidence>
<feature type="domain" description="Phospholipid/glycerol acyltransferase" evidence="3">
    <location>
        <begin position="32"/>
        <end position="148"/>
    </location>
</feature>
<dbReference type="SUPFAM" id="SSF69593">
    <property type="entry name" value="Glycerol-3-phosphate (1)-acyltransferase"/>
    <property type="match status" value="1"/>
</dbReference>
<dbReference type="EMBL" id="JAGEOJ010000011">
    <property type="protein sequence ID" value="MBO2450667.1"/>
    <property type="molecule type" value="Genomic_DNA"/>
</dbReference>
<reference evidence="4" key="1">
    <citation type="submission" date="2021-03" db="EMBL/GenBank/DDBJ databases">
        <authorList>
            <person name="Kanchanasin P."/>
            <person name="Saeng-In P."/>
            <person name="Phongsopitanun W."/>
            <person name="Yuki M."/>
            <person name="Kudo T."/>
            <person name="Ohkuma M."/>
            <person name="Tanasupawat S."/>
        </authorList>
    </citation>
    <scope>NUCLEOTIDE SEQUENCE</scope>
    <source>
        <strain evidence="4">GKU 128</strain>
    </source>
</reference>
<accession>A0A939T8T4</accession>